<dbReference type="AlphaFoldDB" id="A0A1E7EXE4"/>
<sequence>MNVAATTSSSIPIQVTECAIVGVGVLGTRICKQLLRDPDFKDWKFTGITKSTTRHDEILKEVLGGDDDNQYSNHENTNDDTIKINKKFKHCVFCAPPSGFDDYPSAIRGAIDDLWMGQHTDDGSFIFTSSGGVYGIGGDSIDAALITTESTPLPTNPIPRIGRIINAENEVLKEKGGSVMRLAGLYLLNRGAHNFWLGNTAEETKDEITSRPDSLINLLHYEDAAGAVVAALKHNINSRQEQDDDEEKRGEIFLVSDGHPLTRQQICESSLKNKRYDGRTIPKFTGSKEKGDLIGKVYDGSYTNKVLNWKPRYESFDTFMSS</sequence>
<organism evidence="3 4">
    <name type="scientific">Fragilariopsis cylindrus CCMP1102</name>
    <dbReference type="NCBI Taxonomy" id="635003"/>
    <lineage>
        <taxon>Eukaryota</taxon>
        <taxon>Sar</taxon>
        <taxon>Stramenopiles</taxon>
        <taxon>Ochrophyta</taxon>
        <taxon>Bacillariophyta</taxon>
        <taxon>Bacillariophyceae</taxon>
        <taxon>Bacillariophycidae</taxon>
        <taxon>Bacillariales</taxon>
        <taxon>Bacillariaceae</taxon>
        <taxon>Fragilariopsis</taxon>
    </lineage>
</organism>
<evidence type="ECO:0000256" key="1">
    <source>
        <dbReference type="ARBA" id="ARBA00007637"/>
    </source>
</evidence>
<dbReference type="InParanoid" id="A0A1E7EXE4"/>
<dbReference type="EMBL" id="KV784370">
    <property type="protein sequence ID" value="OEU10710.1"/>
    <property type="molecule type" value="Genomic_DNA"/>
</dbReference>
<gene>
    <name evidence="3" type="ORF">FRACYDRAFT_193538</name>
</gene>
<dbReference type="PANTHER" id="PTHR43574">
    <property type="entry name" value="EPIMERASE-RELATED"/>
    <property type="match status" value="1"/>
</dbReference>
<evidence type="ECO:0000256" key="2">
    <source>
        <dbReference type="ARBA" id="ARBA00023027"/>
    </source>
</evidence>
<keyword evidence="4" id="KW-1185">Reference proteome</keyword>
<proteinExistence type="inferred from homology"/>
<dbReference type="Proteomes" id="UP000095751">
    <property type="component" value="Unassembled WGS sequence"/>
</dbReference>
<dbReference type="Gene3D" id="3.40.50.720">
    <property type="entry name" value="NAD(P)-binding Rossmann-like Domain"/>
    <property type="match status" value="1"/>
</dbReference>
<protein>
    <recommendedName>
        <fullName evidence="5">NAD(P)-binding protein</fullName>
    </recommendedName>
</protein>
<evidence type="ECO:0008006" key="5">
    <source>
        <dbReference type="Google" id="ProtNLM"/>
    </source>
</evidence>
<dbReference type="KEGG" id="fcy:FRACYDRAFT_193538"/>
<accession>A0A1E7EXE4</accession>
<dbReference type="SUPFAM" id="SSF51735">
    <property type="entry name" value="NAD(P)-binding Rossmann-fold domains"/>
    <property type="match status" value="1"/>
</dbReference>
<dbReference type="OrthoDB" id="674948at2759"/>
<name>A0A1E7EXE4_9STRA</name>
<dbReference type="InterPro" id="IPR036291">
    <property type="entry name" value="NAD(P)-bd_dom_sf"/>
</dbReference>
<keyword evidence="2" id="KW-0520">NAD</keyword>
<reference evidence="3 4" key="1">
    <citation type="submission" date="2016-09" db="EMBL/GenBank/DDBJ databases">
        <title>Extensive genetic diversity and differential bi-allelic expression allows diatom success in the polar Southern Ocean.</title>
        <authorList>
            <consortium name="DOE Joint Genome Institute"/>
            <person name="Mock T."/>
            <person name="Otillar R.P."/>
            <person name="Strauss J."/>
            <person name="Dupont C."/>
            <person name="Frickenhaus S."/>
            <person name="Maumus F."/>
            <person name="Mcmullan M."/>
            <person name="Sanges R."/>
            <person name="Schmutz J."/>
            <person name="Toseland A."/>
            <person name="Valas R."/>
            <person name="Veluchamy A."/>
            <person name="Ward B.J."/>
            <person name="Allen A."/>
            <person name="Barry K."/>
            <person name="Falciatore A."/>
            <person name="Ferrante M."/>
            <person name="Fortunato A.E."/>
            <person name="Gloeckner G."/>
            <person name="Gruber A."/>
            <person name="Hipkin R."/>
            <person name="Janech M."/>
            <person name="Kroth P."/>
            <person name="Leese F."/>
            <person name="Lindquist E."/>
            <person name="Lyon B.R."/>
            <person name="Martin J."/>
            <person name="Mayer C."/>
            <person name="Parker M."/>
            <person name="Quesneville H."/>
            <person name="Raymond J."/>
            <person name="Uhlig C."/>
            <person name="Valentin K.U."/>
            <person name="Worden A.Z."/>
            <person name="Armbrust E.V."/>
            <person name="Bowler C."/>
            <person name="Green B."/>
            <person name="Moulton V."/>
            <person name="Van Oosterhout C."/>
            <person name="Grigoriev I."/>
        </authorList>
    </citation>
    <scope>NUCLEOTIDE SEQUENCE [LARGE SCALE GENOMIC DNA]</scope>
    <source>
        <strain evidence="3 4">CCMP1102</strain>
    </source>
</reference>
<comment type="similarity">
    <text evidence="1">Belongs to the NAD(P)-dependent epimerase/dehydratase family.</text>
</comment>
<evidence type="ECO:0000313" key="4">
    <source>
        <dbReference type="Proteomes" id="UP000095751"/>
    </source>
</evidence>
<evidence type="ECO:0000313" key="3">
    <source>
        <dbReference type="EMBL" id="OEU10710.1"/>
    </source>
</evidence>